<dbReference type="PROSITE" id="PS50020">
    <property type="entry name" value="WW_DOMAIN_2"/>
    <property type="match status" value="1"/>
</dbReference>
<dbReference type="Pfam" id="PF00397">
    <property type="entry name" value="WW"/>
    <property type="match status" value="1"/>
</dbReference>
<dbReference type="SMART" id="SM00456">
    <property type="entry name" value="WW"/>
    <property type="match status" value="1"/>
</dbReference>
<keyword evidence="1" id="KW-1133">Transmembrane helix</keyword>
<keyword evidence="4" id="KW-1185">Reference proteome</keyword>
<name>A0A1W0A0Y2_9STRA</name>
<reference evidence="3 4" key="1">
    <citation type="journal article" date="2014" name="Genome Biol. Evol.">
        <title>The secreted proteins of Achlya hypogyna and Thraustotheca clavata identify the ancestral oomycete secretome and reveal gene acquisitions by horizontal gene transfer.</title>
        <authorList>
            <person name="Misner I."/>
            <person name="Blouin N."/>
            <person name="Leonard G."/>
            <person name="Richards T.A."/>
            <person name="Lane C.E."/>
        </authorList>
    </citation>
    <scope>NUCLEOTIDE SEQUENCE [LARGE SCALE GENOMIC DNA]</scope>
    <source>
        <strain evidence="3 4">ATCC 34112</strain>
    </source>
</reference>
<sequence length="582" mass="68212">MEQTLHAKTQRVNTAIQSLHAYIQSLWIFKQMFQWLHPLYYVFHLIFAFVTGTEYLTRKAKQELELSKSRLKHNDIYRDRLLELEIEHFVDIGDALGMTSIQRHHFFLQFLKLDWTRRSAITIKDLFLFCGLRRSRFADVMFPIPVRKESFRQLKDRFEISPFLCLLFSFCSMPPSQLLMLTVDKADTDEVVANIIAQDIDYLQRQQIAEATMVTNRELGHALRLQLQITRLIMLAIGTLNENEKKLRDCLQTLYGDVNEDSNLTQVQDIHDICDFIRLYPVLIYPIFWIQRTLRRRILGHKFWYSMVEHRKHFETLIPNKIFFTPQDILSCASLLSLNNNEKVLPDLQSKKRQKVLPSSWLLYKKKVYSPTCNKVLKAEIHELIDSTEASHGKEQLVSHKVDSIDSGILNQKFDVAIAIEAHHNEDEAWRVSADNLMAVIHIKQLQLEKITLPAGATFASECQRVANALAEKTISIDELQAVRKSVIKRYGYQFCDFIFRFGHHNETITKKSTEKMRSKKTKMPQVPVISTNQWEKIYDPGDKCHFYYNVHTGESVWEVPPNAVVFTRDVKSKYTKRKKQK</sequence>
<keyword evidence="1" id="KW-0472">Membrane</keyword>
<proteinExistence type="predicted"/>
<evidence type="ECO:0000313" key="4">
    <source>
        <dbReference type="Proteomes" id="UP000243217"/>
    </source>
</evidence>
<gene>
    <name evidence="3" type="ORF">THRCLA_03770</name>
</gene>
<dbReference type="InterPro" id="IPR001202">
    <property type="entry name" value="WW_dom"/>
</dbReference>
<dbReference type="OrthoDB" id="77004at2759"/>
<dbReference type="EMBL" id="JNBS01000712">
    <property type="protein sequence ID" value="OQS03943.1"/>
    <property type="molecule type" value="Genomic_DNA"/>
</dbReference>
<keyword evidence="1" id="KW-0812">Transmembrane</keyword>
<feature type="transmembrane region" description="Helical" evidence="1">
    <location>
        <begin position="39"/>
        <end position="57"/>
    </location>
</feature>
<feature type="domain" description="WW" evidence="2">
    <location>
        <begin position="535"/>
        <end position="563"/>
    </location>
</feature>
<dbReference type="InterPro" id="IPR036020">
    <property type="entry name" value="WW_dom_sf"/>
</dbReference>
<dbReference type="CDD" id="cd00201">
    <property type="entry name" value="WW"/>
    <property type="match status" value="1"/>
</dbReference>
<evidence type="ECO:0000256" key="1">
    <source>
        <dbReference type="SAM" id="Phobius"/>
    </source>
</evidence>
<dbReference type="Proteomes" id="UP000243217">
    <property type="component" value="Unassembled WGS sequence"/>
</dbReference>
<comment type="caution">
    <text evidence="3">The sequence shown here is derived from an EMBL/GenBank/DDBJ whole genome shotgun (WGS) entry which is preliminary data.</text>
</comment>
<dbReference type="Gene3D" id="2.20.70.10">
    <property type="match status" value="1"/>
</dbReference>
<evidence type="ECO:0000313" key="3">
    <source>
        <dbReference type="EMBL" id="OQS03943.1"/>
    </source>
</evidence>
<dbReference type="SUPFAM" id="SSF51045">
    <property type="entry name" value="WW domain"/>
    <property type="match status" value="1"/>
</dbReference>
<organism evidence="3 4">
    <name type="scientific">Thraustotheca clavata</name>
    <dbReference type="NCBI Taxonomy" id="74557"/>
    <lineage>
        <taxon>Eukaryota</taxon>
        <taxon>Sar</taxon>
        <taxon>Stramenopiles</taxon>
        <taxon>Oomycota</taxon>
        <taxon>Saprolegniomycetes</taxon>
        <taxon>Saprolegniales</taxon>
        <taxon>Achlyaceae</taxon>
        <taxon>Thraustotheca</taxon>
    </lineage>
</organism>
<evidence type="ECO:0000259" key="2">
    <source>
        <dbReference type="PROSITE" id="PS50020"/>
    </source>
</evidence>
<protein>
    <recommendedName>
        <fullName evidence="2">WW domain-containing protein</fullName>
    </recommendedName>
</protein>
<accession>A0A1W0A0Y2</accession>
<dbReference type="AlphaFoldDB" id="A0A1W0A0Y2"/>